<organism evidence="3 4">
    <name type="scientific">Tropicibacter oceani</name>
    <dbReference type="NCBI Taxonomy" id="3058420"/>
    <lineage>
        <taxon>Bacteria</taxon>
        <taxon>Pseudomonadati</taxon>
        <taxon>Pseudomonadota</taxon>
        <taxon>Alphaproteobacteria</taxon>
        <taxon>Rhodobacterales</taxon>
        <taxon>Roseobacteraceae</taxon>
        <taxon>Tropicibacter</taxon>
    </lineage>
</organism>
<feature type="domain" description="Response regulatory" evidence="2">
    <location>
        <begin position="1"/>
        <end position="116"/>
    </location>
</feature>
<evidence type="ECO:0000256" key="1">
    <source>
        <dbReference type="PROSITE-ProRule" id="PRU00169"/>
    </source>
</evidence>
<proteinExistence type="predicted"/>
<dbReference type="Gene3D" id="3.40.50.2300">
    <property type="match status" value="1"/>
</dbReference>
<accession>A0ABY8QK14</accession>
<dbReference type="SMART" id="SM00448">
    <property type="entry name" value="REC"/>
    <property type="match status" value="1"/>
</dbReference>
<evidence type="ECO:0000259" key="2">
    <source>
        <dbReference type="PROSITE" id="PS50110"/>
    </source>
</evidence>
<dbReference type="RefSeq" id="WP_282301601.1">
    <property type="nucleotide sequence ID" value="NZ_CP124616.1"/>
</dbReference>
<protein>
    <submittedName>
        <fullName evidence="3">Response regulator</fullName>
    </submittedName>
</protein>
<dbReference type="PROSITE" id="PS50110">
    <property type="entry name" value="RESPONSE_REGULATORY"/>
    <property type="match status" value="1"/>
</dbReference>
<name>A0ABY8QK14_9RHOB</name>
<dbReference type="SUPFAM" id="SSF52172">
    <property type="entry name" value="CheY-like"/>
    <property type="match status" value="1"/>
</dbReference>
<dbReference type="Pfam" id="PF00072">
    <property type="entry name" value="Response_reg"/>
    <property type="match status" value="1"/>
</dbReference>
<dbReference type="InterPro" id="IPR011006">
    <property type="entry name" value="CheY-like_superfamily"/>
</dbReference>
<reference evidence="3 4" key="1">
    <citation type="submission" date="2023-05" db="EMBL/GenBank/DDBJ databases">
        <title>YMD87, complete Genome.</title>
        <authorList>
            <person name="Zhang J."/>
            <person name="Xu X."/>
        </authorList>
    </citation>
    <scope>NUCLEOTIDE SEQUENCE [LARGE SCALE GENOMIC DNA]</scope>
    <source>
        <strain evidence="3 4">YMD87</strain>
    </source>
</reference>
<feature type="modified residue" description="4-aspartylphosphate" evidence="1">
    <location>
        <position position="50"/>
    </location>
</feature>
<dbReference type="Proteomes" id="UP001241605">
    <property type="component" value="Chromosome"/>
</dbReference>
<dbReference type="EMBL" id="CP124616">
    <property type="protein sequence ID" value="WGW04964.1"/>
    <property type="molecule type" value="Genomic_DNA"/>
</dbReference>
<gene>
    <name evidence="3" type="ORF">QF118_05290</name>
</gene>
<keyword evidence="4" id="KW-1185">Reference proteome</keyword>
<sequence length="120" mass="13339">MVLIVESNSALALLWQRHLERLGHVVRIADDEDHALGLLREVEFDIIILDLVLENGSALSISDFANYRQPEARVIFVTNSSFFSDGSIFRHCANACAFMTTATAPDDLAAMVEHYSAMRA</sequence>
<dbReference type="CDD" id="cd00156">
    <property type="entry name" value="REC"/>
    <property type="match status" value="1"/>
</dbReference>
<dbReference type="InterPro" id="IPR001789">
    <property type="entry name" value="Sig_transdc_resp-reg_receiver"/>
</dbReference>
<evidence type="ECO:0000313" key="3">
    <source>
        <dbReference type="EMBL" id="WGW04964.1"/>
    </source>
</evidence>
<evidence type="ECO:0000313" key="4">
    <source>
        <dbReference type="Proteomes" id="UP001241605"/>
    </source>
</evidence>
<keyword evidence="1" id="KW-0597">Phosphoprotein</keyword>